<evidence type="ECO:0000313" key="2">
    <source>
        <dbReference type="Proteomes" id="UP000268014"/>
    </source>
</evidence>
<dbReference type="OMA" id="DETCIFT"/>
<reference evidence="1 2" key="2">
    <citation type="submission" date="2018-11" db="EMBL/GenBank/DDBJ databases">
        <authorList>
            <consortium name="Pathogen Informatics"/>
        </authorList>
    </citation>
    <scope>NUCLEOTIDE SEQUENCE [LARGE SCALE GENOMIC DNA]</scope>
    <source>
        <strain evidence="1 2">MHpl1</strain>
    </source>
</reference>
<gene>
    <name evidence="1" type="ORF">HPLM_LOCUS13737</name>
</gene>
<evidence type="ECO:0000313" key="1">
    <source>
        <dbReference type="EMBL" id="VDO50442.1"/>
    </source>
</evidence>
<organism evidence="3">
    <name type="scientific">Haemonchus placei</name>
    <name type="common">Barber's pole worm</name>
    <dbReference type="NCBI Taxonomy" id="6290"/>
    <lineage>
        <taxon>Eukaryota</taxon>
        <taxon>Metazoa</taxon>
        <taxon>Ecdysozoa</taxon>
        <taxon>Nematoda</taxon>
        <taxon>Chromadorea</taxon>
        <taxon>Rhabditida</taxon>
        <taxon>Rhabditina</taxon>
        <taxon>Rhabditomorpha</taxon>
        <taxon>Strongyloidea</taxon>
        <taxon>Trichostrongylidae</taxon>
        <taxon>Haemonchus</taxon>
    </lineage>
</organism>
<dbReference type="EMBL" id="UZAF01018326">
    <property type="protein sequence ID" value="VDO50442.1"/>
    <property type="molecule type" value="Genomic_DNA"/>
</dbReference>
<proteinExistence type="predicted"/>
<dbReference type="AlphaFoldDB" id="A0A0N4WQM9"/>
<keyword evidence="2" id="KW-1185">Reference proteome</keyword>
<protein>
    <submittedName>
        <fullName evidence="3">Ig-like domain-containing protein</fullName>
    </submittedName>
</protein>
<evidence type="ECO:0000313" key="3">
    <source>
        <dbReference type="WBParaSite" id="HPLM_0001374501-mRNA-1"/>
    </source>
</evidence>
<reference evidence="3" key="1">
    <citation type="submission" date="2017-02" db="UniProtKB">
        <authorList>
            <consortium name="WormBaseParasite"/>
        </authorList>
    </citation>
    <scope>IDENTIFICATION</scope>
</reference>
<dbReference type="OrthoDB" id="5809381at2759"/>
<dbReference type="Proteomes" id="UP000268014">
    <property type="component" value="Unassembled WGS sequence"/>
</dbReference>
<accession>A0A0N4WQM9</accession>
<dbReference type="WBParaSite" id="HPLM_0001374501-mRNA-1">
    <property type="protein sequence ID" value="HPLM_0001374501-mRNA-1"/>
    <property type="gene ID" value="HPLM_0001374501"/>
</dbReference>
<name>A0A0N4WQM9_HAEPC</name>
<sequence length="81" mass="9212">MCDMMDFYKAERNRVLWLRQQNTDDDTATATVENMDLDVMSDENVADETCIFTVLSKSGHKRRAQSDLPILITSGKRAKVA</sequence>